<keyword evidence="1" id="KW-0812">Transmembrane</keyword>
<name>A0A074MFR4_9SPHN</name>
<dbReference type="AlphaFoldDB" id="A0A074MFR4"/>
<dbReference type="Proteomes" id="UP000027866">
    <property type="component" value="Unassembled WGS sequence"/>
</dbReference>
<feature type="transmembrane region" description="Helical" evidence="1">
    <location>
        <begin position="162"/>
        <end position="183"/>
    </location>
</feature>
<reference evidence="2 3" key="1">
    <citation type="submission" date="2014-04" db="EMBL/GenBank/DDBJ databases">
        <title>A comprehensive comparison of genomes of Erythrobacter spp. Strains.</title>
        <authorList>
            <person name="Zheng Q."/>
        </authorList>
    </citation>
    <scope>NUCLEOTIDE SEQUENCE [LARGE SCALE GENOMIC DNA]</scope>
    <source>
        <strain evidence="2 3">DSM 8509</strain>
    </source>
</reference>
<proteinExistence type="predicted"/>
<protein>
    <submittedName>
        <fullName evidence="2">Uncharacterized protein</fullName>
    </submittedName>
</protein>
<evidence type="ECO:0000313" key="3">
    <source>
        <dbReference type="Proteomes" id="UP000027866"/>
    </source>
</evidence>
<gene>
    <name evidence="2" type="ORF">EH32_00850</name>
</gene>
<feature type="transmembrane region" description="Helical" evidence="1">
    <location>
        <begin position="121"/>
        <end position="142"/>
    </location>
</feature>
<feature type="transmembrane region" description="Helical" evidence="1">
    <location>
        <begin position="189"/>
        <end position="207"/>
    </location>
</feature>
<keyword evidence="1" id="KW-1133">Transmembrane helix</keyword>
<feature type="transmembrane region" description="Helical" evidence="1">
    <location>
        <begin position="94"/>
        <end position="115"/>
    </location>
</feature>
<feature type="transmembrane region" description="Helical" evidence="1">
    <location>
        <begin position="12"/>
        <end position="32"/>
    </location>
</feature>
<evidence type="ECO:0000313" key="2">
    <source>
        <dbReference type="EMBL" id="KEO92324.1"/>
    </source>
</evidence>
<feature type="transmembrane region" description="Helical" evidence="1">
    <location>
        <begin position="52"/>
        <end position="73"/>
    </location>
</feature>
<evidence type="ECO:0000256" key="1">
    <source>
        <dbReference type="SAM" id="Phobius"/>
    </source>
</evidence>
<keyword evidence="1" id="KW-0472">Membrane</keyword>
<comment type="caution">
    <text evidence="2">The sequence shown here is derived from an EMBL/GenBank/DDBJ whole genome shotgun (WGS) entry which is preliminary data.</text>
</comment>
<organism evidence="2 3">
    <name type="scientific">Erythrobacter litoralis</name>
    <dbReference type="NCBI Taxonomy" id="39960"/>
    <lineage>
        <taxon>Bacteria</taxon>
        <taxon>Pseudomonadati</taxon>
        <taxon>Pseudomonadota</taxon>
        <taxon>Alphaproteobacteria</taxon>
        <taxon>Sphingomonadales</taxon>
        <taxon>Erythrobacteraceae</taxon>
        <taxon>Erythrobacter/Porphyrobacter group</taxon>
        <taxon>Erythrobacter</taxon>
    </lineage>
</organism>
<accession>A0A074MFR4</accession>
<dbReference type="EMBL" id="JMIX01000010">
    <property type="protein sequence ID" value="KEO92324.1"/>
    <property type="molecule type" value="Genomic_DNA"/>
</dbReference>
<keyword evidence="3" id="KW-1185">Reference proteome</keyword>
<sequence>MSDVKSPAQGKLVRKVVIPALAGGAVGFGTAWGVGELIDGGFASGLTLSAEIALVAGALYLVMALGVLIGALRPGFGARYLNVEDADELRETRAMLVNSCIAMALWGGGLAALALAAPGPLAASTALAAGLAGFALGAVFAWRSWQASDELMTSVTREANSLTALLAFALLGGWGALAHAGYLPAPAPLDLLTTFFALGLVATFVVVGRRGMMRLD</sequence>